<dbReference type="SUPFAM" id="SSF48452">
    <property type="entry name" value="TPR-like"/>
    <property type="match status" value="1"/>
</dbReference>
<dbReference type="SUPFAM" id="SSF46894">
    <property type="entry name" value="C-terminal effector domain of the bipartite response regulators"/>
    <property type="match status" value="1"/>
</dbReference>
<dbReference type="SMART" id="SM00862">
    <property type="entry name" value="Trans_reg_C"/>
    <property type="match status" value="1"/>
</dbReference>
<protein>
    <recommendedName>
        <fullName evidence="7">Bacterial transcriptional activator domain-containing protein</fullName>
    </recommendedName>
</protein>
<dbReference type="InterPro" id="IPR011990">
    <property type="entry name" value="TPR-like_helical_dom_sf"/>
</dbReference>
<gene>
    <name evidence="5" type="ORF">ABK249_31920</name>
</gene>
<evidence type="ECO:0000313" key="5">
    <source>
        <dbReference type="EMBL" id="MEQ1409513.1"/>
    </source>
</evidence>
<organism evidence="5 6">
    <name type="scientific">Neorhizobium phenanthreniclasticum</name>
    <dbReference type="NCBI Taxonomy" id="3157917"/>
    <lineage>
        <taxon>Bacteria</taxon>
        <taxon>Pseudomonadati</taxon>
        <taxon>Pseudomonadota</taxon>
        <taxon>Alphaproteobacteria</taxon>
        <taxon>Hyphomicrobiales</taxon>
        <taxon>Rhizobiaceae</taxon>
        <taxon>Rhizobium/Agrobacterium group</taxon>
        <taxon>Neorhizobium</taxon>
    </lineage>
</organism>
<evidence type="ECO:0000259" key="3">
    <source>
        <dbReference type="SMART" id="SM00862"/>
    </source>
</evidence>
<dbReference type="InterPro" id="IPR001867">
    <property type="entry name" value="OmpR/PhoB-type_DNA-bd"/>
</dbReference>
<evidence type="ECO:0008006" key="7">
    <source>
        <dbReference type="Google" id="ProtNLM"/>
    </source>
</evidence>
<dbReference type="EMBL" id="JBEAAL010000046">
    <property type="protein sequence ID" value="MEQ1409513.1"/>
    <property type="molecule type" value="Genomic_DNA"/>
</dbReference>
<reference evidence="5 6" key="1">
    <citation type="submission" date="2024-05" db="EMBL/GenBank/DDBJ databases">
        <title>Neorhizobium sp. Rsf11, a plant growth promoting and heavy metal resistant PAH-degrader.</title>
        <authorList>
            <person name="Golubev S.N."/>
            <person name="Muratova A.Y."/>
            <person name="Markelova M.I."/>
        </authorList>
    </citation>
    <scope>NUCLEOTIDE SEQUENCE [LARGE SCALE GENOMIC DNA]</scope>
    <source>
        <strain evidence="5 6">Rsf11</strain>
    </source>
</reference>
<proteinExistence type="inferred from homology"/>
<evidence type="ECO:0000259" key="4">
    <source>
        <dbReference type="SMART" id="SM01043"/>
    </source>
</evidence>
<evidence type="ECO:0000313" key="6">
    <source>
        <dbReference type="Proteomes" id="UP001496627"/>
    </source>
</evidence>
<feature type="domain" description="OmpR/PhoB-type" evidence="3">
    <location>
        <begin position="296"/>
        <end position="372"/>
    </location>
</feature>
<accession>A0ABV0MC91</accession>
<name>A0ABV0MC91_9HYPH</name>
<sequence>MTGKAGIFERAVDHVRGDIAKPDVLAWHLGLWLVAFGAANGRYFRYSRRDFPYTTAEEALHAAIDIGEREALKGVEFGALYHLQLQMKLRNDFSAFSRLVMRLAEIADSRYTTQVAVVADCRAALHTWQRNFTEAYRDCERFMAAIEEGDEPLVERLPHYITKFQVLLADRRSQEAADLLVDLLPRLQGGSLLRARLCVMAAEALRAKWQGNPAYEDRLRTLLTELTVADWRAVLLNLPDLLSDILADAIERDIETEFCSSLIRERRLAPPARRPASWPWPLKIHVLGGFRLERNGATIELGRKPPTRALDILRTLALSKDHACSIETLQDWLWPDLDGGQSNAAFEQALHRLRKLLGQADLITLREGILRLAPDKSWIDLDDWQYRLKAVLGEVGQISAERMRVFYSFPGPLFFRQAEPAWAVATAESVRDTYIDLAMRLGQLREAEDDGVQARAIYLRALDYYPESDRLHGALIESRLGSGDLAGAVEDYERYLRLRKAAGELDPSPTVQAIVRRFKLSPSGG</sequence>
<dbReference type="PANTHER" id="PTHR35807:SF2">
    <property type="entry name" value="TRANSCRIPTIONAL ACTIVATOR DOMAIN"/>
    <property type="match status" value="1"/>
</dbReference>
<dbReference type="Gene3D" id="1.25.40.10">
    <property type="entry name" value="Tetratricopeptide repeat domain"/>
    <property type="match status" value="1"/>
</dbReference>
<evidence type="ECO:0000256" key="2">
    <source>
        <dbReference type="ARBA" id="ARBA00023125"/>
    </source>
</evidence>
<dbReference type="SMART" id="SM01043">
    <property type="entry name" value="BTAD"/>
    <property type="match status" value="1"/>
</dbReference>
<dbReference type="Proteomes" id="UP001496627">
    <property type="component" value="Unassembled WGS sequence"/>
</dbReference>
<dbReference type="InterPro" id="IPR036388">
    <property type="entry name" value="WH-like_DNA-bd_sf"/>
</dbReference>
<dbReference type="PANTHER" id="PTHR35807">
    <property type="entry name" value="TRANSCRIPTIONAL REGULATOR REDD-RELATED"/>
    <property type="match status" value="1"/>
</dbReference>
<keyword evidence="6" id="KW-1185">Reference proteome</keyword>
<comment type="similarity">
    <text evidence="1">Belongs to the AfsR/DnrI/RedD regulatory family.</text>
</comment>
<keyword evidence="2" id="KW-0238">DNA-binding</keyword>
<dbReference type="RefSeq" id="WP_280107536.1">
    <property type="nucleotide sequence ID" value="NZ_JBEAAL010000046.1"/>
</dbReference>
<dbReference type="InterPro" id="IPR016032">
    <property type="entry name" value="Sig_transdc_resp-reg_C-effctor"/>
</dbReference>
<dbReference type="Gene3D" id="1.10.10.10">
    <property type="entry name" value="Winged helix-like DNA-binding domain superfamily/Winged helix DNA-binding domain"/>
    <property type="match status" value="1"/>
</dbReference>
<evidence type="ECO:0000256" key="1">
    <source>
        <dbReference type="ARBA" id="ARBA00005820"/>
    </source>
</evidence>
<comment type="caution">
    <text evidence="5">The sequence shown here is derived from an EMBL/GenBank/DDBJ whole genome shotgun (WGS) entry which is preliminary data.</text>
</comment>
<dbReference type="InterPro" id="IPR005158">
    <property type="entry name" value="BTAD"/>
</dbReference>
<dbReference type="InterPro" id="IPR051677">
    <property type="entry name" value="AfsR-DnrI-RedD_regulator"/>
</dbReference>
<feature type="domain" description="Bacterial transcriptional activator" evidence="4">
    <location>
        <begin position="379"/>
        <end position="519"/>
    </location>
</feature>